<dbReference type="InterPro" id="IPR000390">
    <property type="entry name" value="Small_drug/metabolite_transptr"/>
</dbReference>
<evidence type="ECO:0000313" key="8">
    <source>
        <dbReference type="EMBL" id="PZW27980.1"/>
    </source>
</evidence>
<keyword evidence="9" id="KW-1185">Reference proteome</keyword>
<comment type="similarity">
    <text evidence="6">Belongs to the drug/metabolite transporter (DMT) superfamily. Small multidrug resistance (SMR) (TC 2.A.7.1) family.</text>
</comment>
<protein>
    <submittedName>
        <fullName evidence="8">Paired small multidrug resistance pump</fullName>
    </submittedName>
</protein>
<proteinExistence type="inferred from homology"/>
<keyword evidence="3 6" id="KW-0812">Transmembrane</keyword>
<dbReference type="PANTHER" id="PTHR30561:SF7">
    <property type="entry name" value="GUANIDINIUM EFFLUX SYSTEM SUBUNIT GDNC-RELATED"/>
    <property type="match status" value="1"/>
</dbReference>
<feature type="transmembrane region" description="Helical" evidence="7">
    <location>
        <begin position="28"/>
        <end position="46"/>
    </location>
</feature>
<name>A0A326U5Z9_THEHA</name>
<dbReference type="RefSeq" id="WP_111323726.1">
    <property type="nucleotide sequence ID" value="NZ_BIFX01000003.1"/>
</dbReference>
<organism evidence="8 9">
    <name type="scientific">Thermosporothrix hazakensis</name>
    <dbReference type="NCBI Taxonomy" id="644383"/>
    <lineage>
        <taxon>Bacteria</taxon>
        <taxon>Bacillati</taxon>
        <taxon>Chloroflexota</taxon>
        <taxon>Ktedonobacteria</taxon>
        <taxon>Ktedonobacterales</taxon>
        <taxon>Thermosporotrichaceae</taxon>
        <taxon>Thermosporothrix</taxon>
    </lineage>
</organism>
<evidence type="ECO:0000256" key="2">
    <source>
        <dbReference type="ARBA" id="ARBA00022475"/>
    </source>
</evidence>
<dbReference type="GO" id="GO:0005886">
    <property type="term" value="C:plasma membrane"/>
    <property type="evidence" value="ECO:0007669"/>
    <property type="project" value="UniProtKB-SubCell"/>
</dbReference>
<sequence>MSKAWWCLFIGGPLEVIWVSGIKYATSWWHWLITVAFILFSFKLFFEAAEKLPLGTVYTVFTGIGTAGTVITEILFFGEAINPFKLFLIATLTGGIIGLKMLTSERKEGQA</sequence>
<feature type="transmembrane region" description="Helical" evidence="7">
    <location>
        <begin position="58"/>
        <end position="78"/>
    </location>
</feature>
<dbReference type="SUPFAM" id="SSF103481">
    <property type="entry name" value="Multidrug resistance efflux transporter EmrE"/>
    <property type="match status" value="1"/>
</dbReference>
<dbReference type="Gene3D" id="1.10.3730.20">
    <property type="match status" value="1"/>
</dbReference>
<accession>A0A326U5Z9</accession>
<dbReference type="OrthoDB" id="21828at2"/>
<dbReference type="InterPro" id="IPR037185">
    <property type="entry name" value="EmrE-like"/>
</dbReference>
<comment type="caution">
    <text evidence="8">The sequence shown here is derived from an EMBL/GenBank/DDBJ whole genome shotgun (WGS) entry which is preliminary data.</text>
</comment>
<evidence type="ECO:0000313" key="9">
    <source>
        <dbReference type="Proteomes" id="UP000248806"/>
    </source>
</evidence>
<dbReference type="PANTHER" id="PTHR30561">
    <property type="entry name" value="SMR FAMILY PROTON-DEPENDENT DRUG EFFLUX TRANSPORTER SUGE"/>
    <property type="match status" value="1"/>
</dbReference>
<dbReference type="AlphaFoldDB" id="A0A326U5Z9"/>
<evidence type="ECO:0000256" key="7">
    <source>
        <dbReference type="SAM" id="Phobius"/>
    </source>
</evidence>
<dbReference type="Pfam" id="PF00893">
    <property type="entry name" value="Multi_Drug_Res"/>
    <property type="match status" value="1"/>
</dbReference>
<evidence type="ECO:0000256" key="5">
    <source>
        <dbReference type="ARBA" id="ARBA00023136"/>
    </source>
</evidence>
<keyword evidence="2" id="KW-1003">Cell membrane</keyword>
<dbReference type="GO" id="GO:0022857">
    <property type="term" value="F:transmembrane transporter activity"/>
    <property type="evidence" value="ECO:0007669"/>
    <property type="project" value="InterPro"/>
</dbReference>
<evidence type="ECO:0000256" key="6">
    <source>
        <dbReference type="RuleBase" id="RU003942"/>
    </source>
</evidence>
<feature type="transmembrane region" description="Helical" evidence="7">
    <location>
        <begin position="84"/>
        <end position="102"/>
    </location>
</feature>
<keyword evidence="4 7" id="KW-1133">Transmembrane helix</keyword>
<evidence type="ECO:0000256" key="4">
    <source>
        <dbReference type="ARBA" id="ARBA00022989"/>
    </source>
</evidence>
<gene>
    <name evidence="8" type="ORF">EI42_03358</name>
</gene>
<reference evidence="8 9" key="1">
    <citation type="submission" date="2018-06" db="EMBL/GenBank/DDBJ databases">
        <title>Genomic Encyclopedia of Archaeal and Bacterial Type Strains, Phase II (KMG-II): from individual species to whole genera.</title>
        <authorList>
            <person name="Goeker M."/>
        </authorList>
    </citation>
    <scope>NUCLEOTIDE SEQUENCE [LARGE SCALE GENOMIC DNA]</scope>
    <source>
        <strain evidence="8 9">ATCC BAA-1881</strain>
    </source>
</reference>
<dbReference type="InterPro" id="IPR045324">
    <property type="entry name" value="Small_multidrug_res"/>
</dbReference>
<comment type="subcellular location">
    <subcellularLocation>
        <location evidence="1 6">Cell membrane</location>
        <topology evidence="1 6">Multi-pass membrane protein</topology>
    </subcellularLocation>
</comment>
<evidence type="ECO:0000256" key="1">
    <source>
        <dbReference type="ARBA" id="ARBA00004651"/>
    </source>
</evidence>
<evidence type="ECO:0000256" key="3">
    <source>
        <dbReference type="ARBA" id="ARBA00022692"/>
    </source>
</evidence>
<dbReference type="Proteomes" id="UP000248806">
    <property type="component" value="Unassembled WGS sequence"/>
</dbReference>
<dbReference type="EMBL" id="QKUF01000011">
    <property type="protein sequence ID" value="PZW27980.1"/>
    <property type="molecule type" value="Genomic_DNA"/>
</dbReference>
<keyword evidence="5 7" id="KW-0472">Membrane</keyword>